<dbReference type="InterPro" id="IPR012337">
    <property type="entry name" value="RNaseH-like_sf"/>
</dbReference>
<keyword evidence="1 5" id="KW-0963">Cytoplasm</keyword>
<keyword evidence="4 5" id="KW-0378">Hydrolase</keyword>
<evidence type="ECO:0000313" key="8">
    <source>
        <dbReference type="EMBL" id="SGY97214.1"/>
    </source>
</evidence>
<evidence type="ECO:0000256" key="5">
    <source>
        <dbReference type="HAMAP-Rule" id="MF_00651"/>
    </source>
</evidence>
<dbReference type="NCBIfam" id="TIGR00250">
    <property type="entry name" value="RNAse_H_YqgF"/>
    <property type="match status" value="1"/>
</dbReference>
<evidence type="ECO:0000313" key="7">
    <source>
        <dbReference type="EMBL" id="SGY89341.1"/>
    </source>
</evidence>
<comment type="subcellular location">
    <subcellularLocation>
        <location evidence="5">Cytoplasm</location>
    </subcellularLocation>
</comment>
<dbReference type="RefSeq" id="WP_045111615.1">
    <property type="nucleotide sequence ID" value="NZ_CAWQZC010000113.1"/>
</dbReference>
<organism evidence="8 10">
    <name type="scientific">Moritella viscosa</name>
    <dbReference type="NCBI Taxonomy" id="80854"/>
    <lineage>
        <taxon>Bacteria</taxon>
        <taxon>Pseudomonadati</taxon>
        <taxon>Pseudomonadota</taxon>
        <taxon>Gammaproteobacteria</taxon>
        <taxon>Alteromonadales</taxon>
        <taxon>Moritellaceae</taxon>
        <taxon>Moritella</taxon>
    </lineage>
</organism>
<evidence type="ECO:0000256" key="4">
    <source>
        <dbReference type="ARBA" id="ARBA00022801"/>
    </source>
</evidence>
<dbReference type="KEGG" id="mvs:MVIS_3612"/>
<keyword evidence="2 5" id="KW-0690">Ribosome biogenesis</keyword>
<evidence type="ECO:0000313" key="10">
    <source>
        <dbReference type="Proteomes" id="UP000183794"/>
    </source>
</evidence>
<dbReference type="HAMAP" id="MF_00651">
    <property type="entry name" value="Nuclease_YqgF"/>
    <property type="match status" value="1"/>
</dbReference>
<comment type="similarity">
    <text evidence="5">Belongs to the YqgF HJR family.</text>
</comment>
<dbReference type="Proteomes" id="UP000182660">
    <property type="component" value="Unassembled WGS sequence"/>
</dbReference>
<dbReference type="HOGENOM" id="CLU_098240_3_0_6"/>
<comment type="function">
    <text evidence="5">Could be a nuclease involved in processing of the 5'-end of pre-16S rRNA.</text>
</comment>
<accession>A0A090IGZ3</accession>
<dbReference type="SMART" id="SM00732">
    <property type="entry name" value="YqgFc"/>
    <property type="match status" value="1"/>
</dbReference>
<dbReference type="InterPro" id="IPR037027">
    <property type="entry name" value="YqgF/RNaseH-like_dom_sf"/>
</dbReference>
<dbReference type="Proteomes" id="UP000183794">
    <property type="component" value="Unassembled WGS sequence"/>
</dbReference>
<dbReference type="GO" id="GO:0016788">
    <property type="term" value="F:hydrolase activity, acting on ester bonds"/>
    <property type="evidence" value="ECO:0007669"/>
    <property type="project" value="UniProtKB-UniRule"/>
</dbReference>
<dbReference type="OrthoDB" id="9796140at2"/>
<dbReference type="AlphaFoldDB" id="A0A090IGZ3"/>
<dbReference type="EMBL" id="FPLJ01000041">
    <property type="protein sequence ID" value="SGY89341.1"/>
    <property type="molecule type" value="Genomic_DNA"/>
</dbReference>
<dbReference type="FunFam" id="3.30.420.140:FF:000002">
    <property type="entry name" value="Putative pre-16S rRNA nuclease"/>
    <property type="match status" value="1"/>
</dbReference>
<dbReference type="GO" id="GO:0000967">
    <property type="term" value="P:rRNA 5'-end processing"/>
    <property type="evidence" value="ECO:0007669"/>
    <property type="project" value="UniProtKB-UniRule"/>
</dbReference>
<dbReference type="SUPFAM" id="SSF53098">
    <property type="entry name" value="Ribonuclease H-like"/>
    <property type="match status" value="1"/>
</dbReference>
<dbReference type="Gene3D" id="3.30.420.140">
    <property type="entry name" value="YqgF/RNase H-like domain"/>
    <property type="match status" value="1"/>
</dbReference>
<dbReference type="EMBL" id="FPLD01000052">
    <property type="protein sequence ID" value="SGY97214.1"/>
    <property type="molecule type" value="Genomic_DNA"/>
</dbReference>
<reference evidence="8 10" key="2">
    <citation type="submission" date="2016-11" db="EMBL/GenBank/DDBJ databases">
        <authorList>
            <person name="Jaros S."/>
            <person name="Januszkiewicz K."/>
            <person name="Wedrychowicz H."/>
        </authorList>
    </citation>
    <scope>NUCLEOTIDE SEQUENCE [LARGE SCALE GENOMIC DNA]</scope>
    <source>
        <strain evidence="8">NVI 5450</strain>
    </source>
</reference>
<feature type="domain" description="YqgF/RNase H-like" evidence="6">
    <location>
        <begin position="9"/>
        <end position="109"/>
    </location>
</feature>
<dbReference type="PANTHER" id="PTHR33317">
    <property type="entry name" value="POLYNUCLEOTIDYL TRANSFERASE, RIBONUCLEASE H-LIKE SUPERFAMILY PROTEIN"/>
    <property type="match status" value="1"/>
</dbReference>
<dbReference type="PATRIC" id="fig|80854.5.peg.3822"/>
<dbReference type="PANTHER" id="PTHR33317:SF4">
    <property type="entry name" value="POLYNUCLEOTIDYL TRANSFERASE, RIBONUCLEASE H-LIKE SUPERFAMILY PROTEIN"/>
    <property type="match status" value="1"/>
</dbReference>
<keyword evidence="3 5" id="KW-0540">Nuclease</keyword>
<dbReference type="Pfam" id="PF03652">
    <property type="entry name" value="RuvX"/>
    <property type="match status" value="1"/>
</dbReference>
<dbReference type="GO" id="GO:0005829">
    <property type="term" value="C:cytosol"/>
    <property type="evidence" value="ECO:0007669"/>
    <property type="project" value="TreeGrafter"/>
</dbReference>
<sequence length="148" mass="16333">MSNAESGQRTLLGFDFGTKSIGIAVGQEITGTARPLVAFKANDGIPDWDLIEQQIKEWQPDLVIVGKPLNMDGTEQDITKRAIKFANRLTGRFNVKTEMHDERLTTKDAKARLFEEGGFKALQKGAIDSASAMVILEGWMESQYGAEL</sequence>
<dbReference type="GeneID" id="61295617"/>
<dbReference type="InterPro" id="IPR006641">
    <property type="entry name" value="YqgF/RNaseH-like_dom"/>
</dbReference>
<proteinExistence type="inferred from homology"/>
<dbReference type="CDD" id="cd16964">
    <property type="entry name" value="YqgF"/>
    <property type="match status" value="1"/>
</dbReference>
<reference evidence="7 9" key="1">
    <citation type="submission" date="2016-11" db="EMBL/GenBank/DDBJ databases">
        <authorList>
            <person name="Klemetsen T."/>
        </authorList>
    </citation>
    <scope>NUCLEOTIDE SEQUENCE [LARGE SCALE GENOMIC DNA]</scope>
    <source>
        <strain evidence="7">MT 2528</strain>
    </source>
</reference>
<dbReference type="EC" id="3.1.-.-" evidence="5"/>
<name>A0A090IGZ3_9GAMM</name>
<evidence type="ECO:0000256" key="2">
    <source>
        <dbReference type="ARBA" id="ARBA00022517"/>
    </source>
</evidence>
<evidence type="ECO:0000256" key="3">
    <source>
        <dbReference type="ARBA" id="ARBA00022722"/>
    </source>
</evidence>
<keyword evidence="9" id="KW-1185">Reference proteome</keyword>
<evidence type="ECO:0000313" key="9">
    <source>
        <dbReference type="Proteomes" id="UP000182660"/>
    </source>
</evidence>
<dbReference type="InterPro" id="IPR005227">
    <property type="entry name" value="YqgF"/>
</dbReference>
<dbReference type="GO" id="GO:0004518">
    <property type="term" value="F:nuclease activity"/>
    <property type="evidence" value="ECO:0007669"/>
    <property type="project" value="UniProtKB-KW"/>
</dbReference>
<dbReference type="STRING" id="80854.MVIS_3612"/>
<protein>
    <recommendedName>
        <fullName evidence="5">Putative pre-16S rRNA nuclease</fullName>
        <ecNumber evidence="5">3.1.-.-</ecNumber>
    </recommendedName>
</protein>
<evidence type="ECO:0000259" key="6">
    <source>
        <dbReference type="SMART" id="SM00732"/>
    </source>
</evidence>
<evidence type="ECO:0000256" key="1">
    <source>
        <dbReference type="ARBA" id="ARBA00022490"/>
    </source>
</evidence>
<gene>
    <name evidence="7" type="ORF">MT2528_1711</name>
    <name evidence="8" type="ORF">NVI5450_1935</name>
</gene>